<dbReference type="RefSeq" id="WP_131153580.1">
    <property type="nucleotide sequence ID" value="NZ_CP036402.1"/>
</dbReference>
<dbReference type="PROSITE" id="PS50305">
    <property type="entry name" value="SIRTUIN"/>
    <property type="match status" value="1"/>
</dbReference>
<dbReference type="Gene3D" id="3.30.1600.10">
    <property type="entry name" value="SIR2/SIRT2 'Small Domain"/>
    <property type="match status" value="1"/>
</dbReference>
<comment type="function">
    <text evidence="5">NAD-dependent protein deacetylase which modulates the activities of several enzymes which are inactive in their acetylated form.</text>
</comment>
<feature type="binding site" evidence="5">
    <location>
        <begin position="103"/>
        <end position="106"/>
    </location>
    <ligand>
        <name>NAD(+)</name>
        <dbReference type="ChEBI" id="CHEBI:57540"/>
    </ligand>
</feature>
<feature type="binding site" evidence="5 6">
    <location>
        <position position="129"/>
    </location>
    <ligand>
        <name>Zn(2+)</name>
        <dbReference type="ChEBI" id="CHEBI:29105"/>
    </ligand>
</feature>
<protein>
    <recommendedName>
        <fullName evidence="5">NAD-dependent protein deacetylase</fullName>
        <ecNumber evidence="5">2.3.1.286</ecNumber>
    </recommendedName>
    <alternativeName>
        <fullName evidence="5">Regulatory protein SIR2 homolog</fullName>
    </alternativeName>
</protein>
<dbReference type="InterPro" id="IPR026591">
    <property type="entry name" value="Sirtuin_cat_small_dom_sf"/>
</dbReference>
<keyword evidence="1 5" id="KW-0808">Transferase</keyword>
<dbReference type="Proteomes" id="UP000291469">
    <property type="component" value="Chromosome"/>
</dbReference>
<dbReference type="PANTHER" id="PTHR11085">
    <property type="entry name" value="NAD-DEPENDENT PROTEIN DEACYLASE SIRTUIN-5, MITOCHONDRIAL-RELATED"/>
    <property type="match status" value="1"/>
</dbReference>
<dbReference type="InterPro" id="IPR050134">
    <property type="entry name" value="NAD-dep_sirtuin_deacylases"/>
</dbReference>
<feature type="domain" description="Deacetylase sirtuin-type" evidence="8">
    <location>
        <begin position="1"/>
        <end position="281"/>
    </location>
</feature>
<gene>
    <name evidence="5" type="primary">cobB</name>
    <name evidence="9" type="ORF">ER308_02710</name>
</gene>
<keyword evidence="5" id="KW-0963">Cytoplasm</keyword>
<feature type="binding site" evidence="5 6">
    <location>
        <position position="132"/>
    </location>
    <ligand>
        <name>Zn(2+)</name>
        <dbReference type="ChEBI" id="CHEBI:29105"/>
    </ligand>
</feature>
<dbReference type="PANTHER" id="PTHR11085:SF10">
    <property type="entry name" value="NAD-DEPENDENT PROTEIN DEACYLASE SIRTUIN-5, MITOCHONDRIAL-RELATED"/>
    <property type="match status" value="1"/>
</dbReference>
<dbReference type="AlphaFoldDB" id="A0A411YBN6"/>
<evidence type="ECO:0000256" key="4">
    <source>
        <dbReference type="ARBA" id="ARBA00023027"/>
    </source>
</evidence>
<keyword evidence="3 5" id="KW-0862">Zinc</keyword>
<dbReference type="SUPFAM" id="SSF52467">
    <property type="entry name" value="DHS-like NAD/FAD-binding domain"/>
    <property type="match status" value="1"/>
</dbReference>
<dbReference type="GO" id="GO:0017136">
    <property type="term" value="F:histone deacetylase activity, NAD-dependent"/>
    <property type="evidence" value="ECO:0007669"/>
    <property type="project" value="TreeGrafter"/>
</dbReference>
<feature type="active site" description="Proton acceptor" evidence="5 6">
    <location>
        <position position="121"/>
    </location>
</feature>
<dbReference type="OrthoDB" id="9800582at2"/>
<evidence type="ECO:0000256" key="7">
    <source>
        <dbReference type="SAM" id="MobiDB-lite"/>
    </source>
</evidence>
<organism evidence="9 10">
    <name type="scientific">Egibacter rhizosphaerae</name>
    <dbReference type="NCBI Taxonomy" id="1670831"/>
    <lineage>
        <taxon>Bacteria</taxon>
        <taxon>Bacillati</taxon>
        <taxon>Actinomycetota</taxon>
        <taxon>Nitriliruptoria</taxon>
        <taxon>Egibacterales</taxon>
        <taxon>Egibacteraceae</taxon>
        <taxon>Egibacter</taxon>
    </lineage>
</organism>
<dbReference type="InterPro" id="IPR026587">
    <property type="entry name" value="Sirtuin_class_II"/>
</dbReference>
<evidence type="ECO:0000313" key="10">
    <source>
        <dbReference type="Proteomes" id="UP000291469"/>
    </source>
</evidence>
<proteinExistence type="inferred from homology"/>
<evidence type="ECO:0000256" key="3">
    <source>
        <dbReference type="ARBA" id="ARBA00022833"/>
    </source>
</evidence>
<evidence type="ECO:0000256" key="5">
    <source>
        <dbReference type="HAMAP-Rule" id="MF_01967"/>
    </source>
</evidence>
<evidence type="ECO:0000256" key="2">
    <source>
        <dbReference type="ARBA" id="ARBA00022723"/>
    </source>
</evidence>
<comment type="caution">
    <text evidence="5">Lacks conserved residue(s) required for the propagation of feature annotation.</text>
</comment>
<dbReference type="GO" id="GO:0008270">
    <property type="term" value="F:zinc ion binding"/>
    <property type="evidence" value="ECO:0007669"/>
    <property type="project" value="UniProtKB-UniRule"/>
</dbReference>
<comment type="similarity">
    <text evidence="5">Belongs to the sirtuin family. Class II subfamily.</text>
</comment>
<name>A0A411YBN6_9ACTN</name>
<comment type="catalytic activity">
    <reaction evidence="5">
        <text>N(6)-acetyl-L-lysyl-[protein] + NAD(+) + H2O = 2''-O-acetyl-ADP-D-ribose + nicotinamide + L-lysyl-[protein]</text>
        <dbReference type="Rhea" id="RHEA:43636"/>
        <dbReference type="Rhea" id="RHEA-COMP:9752"/>
        <dbReference type="Rhea" id="RHEA-COMP:10731"/>
        <dbReference type="ChEBI" id="CHEBI:15377"/>
        <dbReference type="ChEBI" id="CHEBI:17154"/>
        <dbReference type="ChEBI" id="CHEBI:29969"/>
        <dbReference type="ChEBI" id="CHEBI:57540"/>
        <dbReference type="ChEBI" id="CHEBI:61930"/>
        <dbReference type="ChEBI" id="CHEBI:83767"/>
        <dbReference type="EC" id="2.3.1.286"/>
    </reaction>
</comment>
<dbReference type="KEGG" id="erz:ER308_02710"/>
<dbReference type="GO" id="GO:0070403">
    <property type="term" value="F:NAD+ binding"/>
    <property type="evidence" value="ECO:0007669"/>
    <property type="project" value="UniProtKB-UniRule"/>
</dbReference>
<dbReference type="HAMAP" id="MF_01967">
    <property type="entry name" value="Sirtuin_ClassII"/>
    <property type="match status" value="1"/>
</dbReference>
<feature type="binding site" evidence="5 6">
    <location>
        <position position="185"/>
    </location>
    <ligand>
        <name>Zn(2+)</name>
        <dbReference type="ChEBI" id="CHEBI:29105"/>
    </ligand>
</feature>
<dbReference type="GO" id="GO:0005737">
    <property type="term" value="C:cytoplasm"/>
    <property type="evidence" value="ECO:0007669"/>
    <property type="project" value="UniProtKB-SubCell"/>
</dbReference>
<keyword evidence="4 5" id="KW-0520">NAD</keyword>
<evidence type="ECO:0000256" key="6">
    <source>
        <dbReference type="PROSITE-ProRule" id="PRU00236"/>
    </source>
</evidence>
<keyword evidence="10" id="KW-1185">Reference proteome</keyword>
<feature type="binding site" evidence="5">
    <location>
        <begin position="222"/>
        <end position="224"/>
    </location>
    <ligand>
        <name>NAD(+)</name>
        <dbReference type="ChEBI" id="CHEBI:57540"/>
    </ligand>
</feature>
<dbReference type="InterPro" id="IPR029035">
    <property type="entry name" value="DHS-like_NAD/FAD-binding_dom"/>
</dbReference>
<dbReference type="EMBL" id="CP036402">
    <property type="protein sequence ID" value="QBI18582.1"/>
    <property type="molecule type" value="Genomic_DNA"/>
</dbReference>
<comment type="cofactor">
    <cofactor evidence="5">
        <name>Zn(2+)</name>
        <dbReference type="ChEBI" id="CHEBI:29105"/>
    </cofactor>
    <text evidence="5">Binds 1 zinc ion per subunit.</text>
</comment>
<evidence type="ECO:0000256" key="1">
    <source>
        <dbReference type="ARBA" id="ARBA00022679"/>
    </source>
</evidence>
<sequence length="303" mass="32630">MHGQSTKVEALADVLSQGEILILTGAGISTDSGIPDYRDPDGRARNTAPMTFQRFVACPEERRRYWARSHVGWPRVAAARPNASHRAVAELEQAGLLAHTVTQNVDGLHTAAGSRQVIDLHGRLDVVACLQCHVRRPRIEIALRLDAVNPGFLEEVADDVLRPDGDVVLSDEAVARFRMVSCRRCDGPVKPDVVYFGEQVPRDRFARALDLVEQSAALVVLGSSLAVGSGYRFVTAAAKRDIPIVIVTRGLTRGDRHASLKIDAALGDVLPTATARALEPRPSGRVAGPGSAHQAPEKALSEL</sequence>
<keyword evidence="2 5" id="KW-0479">Metal-binding</keyword>
<dbReference type="Pfam" id="PF02146">
    <property type="entry name" value="SIR2"/>
    <property type="match status" value="1"/>
</dbReference>
<feature type="region of interest" description="Disordered" evidence="7">
    <location>
        <begin position="278"/>
        <end position="303"/>
    </location>
</feature>
<dbReference type="InterPro" id="IPR003000">
    <property type="entry name" value="Sirtuin"/>
</dbReference>
<dbReference type="InterPro" id="IPR026590">
    <property type="entry name" value="Ssirtuin_cat_dom"/>
</dbReference>
<feature type="binding site" evidence="5 6">
    <location>
        <position position="182"/>
    </location>
    <ligand>
        <name>Zn(2+)</name>
        <dbReference type="ChEBI" id="CHEBI:29105"/>
    </ligand>
</feature>
<dbReference type="EC" id="2.3.1.286" evidence="5"/>
<feature type="binding site" evidence="5">
    <location>
        <position position="266"/>
    </location>
    <ligand>
        <name>NAD(+)</name>
        <dbReference type="ChEBI" id="CHEBI:57540"/>
    </ligand>
</feature>
<evidence type="ECO:0000259" key="8">
    <source>
        <dbReference type="PROSITE" id="PS50305"/>
    </source>
</evidence>
<dbReference type="NCBIfam" id="NF003738">
    <property type="entry name" value="PRK05333.1"/>
    <property type="match status" value="1"/>
</dbReference>
<dbReference type="Gene3D" id="3.40.50.1220">
    <property type="entry name" value="TPP-binding domain"/>
    <property type="match status" value="1"/>
</dbReference>
<comment type="subcellular location">
    <subcellularLocation>
        <location evidence="5">Cytoplasm</location>
    </subcellularLocation>
</comment>
<reference evidence="9 10" key="1">
    <citation type="submission" date="2019-01" db="EMBL/GenBank/DDBJ databases">
        <title>Egibacter rhizosphaerae EGI 80759T.</title>
        <authorList>
            <person name="Chen D.-D."/>
            <person name="Tian Y."/>
            <person name="Jiao J.-Y."/>
            <person name="Zhang X.-T."/>
            <person name="Zhang Y.-G."/>
            <person name="Zhang Y."/>
            <person name="Xiao M."/>
            <person name="Shu W.-S."/>
            <person name="Li W.-J."/>
        </authorList>
    </citation>
    <scope>NUCLEOTIDE SEQUENCE [LARGE SCALE GENOMIC DNA]</scope>
    <source>
        <strain evidence="9 10">EGI 80759</strain>
    </source>
</reference>
<evidence type="ECO:0000313" key="9">
    <source>
        <dbReference type="EMBL" id="QBI18582.1"/>
    </source>
</evidence>
<accession>A0A411YBN6</accession>